<name>A0A0D0DKD1_9AGAM</name>
<evidence type="ECO:0000313" key="1">
    <source>
        <dbReference type="EMBL" id="KIK91638.1"/>
    </source>
</evidence>
<dbReference type="EMBL" id="KN825366">
    <property type="protein sequence ID" value="KIK91638.1"/>
    <property type="molecule type" value="Genomic_DNA"/>
</dbReference>
<gene>
    <name evidence="1" type="ORF">PAXRUDRAFT_620743</name>
</gene>
<sequence>MGRRRGIRPGARGWEHVAMFYSRRAFRPKLLDGGVQRGAAKGHLEHEEIQRGKLGNCKVTSSHSHTLTWVIFTIQLEPPVPLCGFQNDLQLCPLALGRVFDTPGRPNGQGCMGCRNSATKFTSDHAPN</sequence>
<dbReference type="InParanoid" id="A0A0D0DKD1"/>
<protein>
    <submittedName>
        <fullName evidence="1">Uncharacterized protein</fullName>
    </submittedName>
</protein>
<proteinExistence type="predicted"/>
<evidence type="ECO:0000313" key="2">
    <source>
        <dbReference type="Proteomes" id="UP000054538"/>
    </source>
</evidence>
<dbReference type="Proteomes" id="UP000054538">
    <property type="component" value="Unassembled WGS sequence"/>
</dbReference>
<keyword evidence="2" id="KW-1185">Reference proteome</keyword>
<reference evidence="2" key="2">
    <citation type="submission" date="2015-01" db="EMBL/GenBank/DDBJ databases">
        <title>Evolutionary Origins and Diversification of the Mycorrhizal Mutualists.</title>
        <authorList>
            <consortium name="DOE Joint Genome Institute"/>
            <consortium name="Mycorrhizal Genomics Consortium"/>
            <person name="Kohler A."/>
            <person name="Kuo A."/>
            <person name="Nagy L.G."/>
            <person name="Floudas D."/>
            <person name="Copeland A."/>
            <person name="Barry K.W."/>
            <person name="Cichocki N."/>
            <person name="Veneault-Fourrey C."/>
            <person name="LaButti K."/>
            <person name="Lindquist E.A."/>
            <person name="Lipzen A."/>
            <person name="Lundell T."/>
            <person name="Morin E."/>
            <person name="Murat C."/>
            <person name="Riley R."/>
            <person name="Ohm R."/>
            <person name="Sun H."/>
            <person name="Tunlid A."/>
            <person name="Henrissat B."/>
            <person name="Grigoriev I.V."/>
            <person name="Hibbett D.S."/>
            <person name="Martin F."/>
        </authorList>
    </citation>
    <scope>NUCLEOTIDE SEQUENCE [LARGE SCALE GENOMIC DNA]</scope>
    <source>
        <strain evidence="2">Ve08.2h10</strain>
    </source>
</reference>
<organism evidence="1 2">
    <name type="scientific">Paxillus rubicundulus Ve08.2h10</name>
    <dbReference type="NCBI Taxonomy" id="930991"/>
    <lineage>
        <taxon>Eukaryota</taxon>
        <taxon>Fungi</taxon>
        <taxon>Dikarya</taxon>
        <taxon>Basidiomycota</taxon>
        <taxon>Agaricomycotina</taxon>
        <taxon>Agaricomycetes</taxon>
        <taxon>Agaricomycetidae</taxon>
        <taxon>Boletales</taxon>
        <taxon>Paxilineae</taxon>
        <taxon>Paxillaceae</taxon>
        <taxon>Paxillus</taxon>
    </lineage>
</organism>
<dbReference type="AlphaFoldDB" id="A0A0D0DKD1"/>
<accession>A0A0D0DKD1</accession>
<dbReference type="HOGENOM" id="CLU_1960296_0_0_1"/>
<reference evidence="1 2" key="1">
    <citation type="submission" date="2014-04" db="EMBL/GenBank/DDBJ databases">
        <authorList>
            <consortium name="DOE Joint Genome Institute"/>
            <person name="Kuo A."/>
            <person name="Kohler A."/>
            <person name="Jargeat P."/>
            <person name="Nagy L.G."/>
            <person name="Floudas D."/>
            <person name="Copeland A."/>
            <person name="Barry K.W."/>
            <person name="Cichocki N."/>
            <person name="Veneault-Fourrey C."/>
            <person name="LaButti K."/>
            <person name="Lindquist E.A."/>
            <person name="Lipzen A."/>
            <person name="Lundell T."/>
            <person name="Morin E."/>
            <person name="Murat C."/>
            <person name="Sun H."/>
            <person name="Tunlid A."/>
            <person name="Henrissat B."/>
            <person name="Grigoriev I.V."/>
            <person name="Hibbett D.S."/>
            <person name="Martin F."/>
            <person name="Nordberg H.P."/>
            <person name="Cantor M.N."/>
            <person name="Hua S.X."/>
        </authorList>
    </citation>
    <scope>NUCLEOTIDE SEQUENCE [LARGE SCALE GENOMIC DNA]</scope>
    <source>
        <strain evidence="1 2">Ve08.2h10</strain>
    </source>
</reference>